<dbReference type="GO" id="GO:0016301">
    <property type="term" value="F:kinase activity"/>
    <property type="evidence" value="ECO:0007669"/>
    <property type="project" value="UniProtKB-KW"/>
</dbReference>
<organism evidence="6 7">
    <name type="scientific">Thetidibacter halocola</name>
    <dbReference type="NCBI Taxonomy" id="2827239"/>
    <lineage>
        <taxon>Bacteria</taxon>
        <taxon>Pseudomonadati</taxon>
        <taxon>Pseudomonadota</taxon>
        <taxon>Alphaproteobacteria</taxon>
        <taxon>Rhodobacterales</taxon>
        <taxon>Roseobacteraceae</taxon>
        <taxon>Thetidibacter</taxon>
    </lineage>
</organism>
<feature type="domain" description="ABC1 atypical kinase-like" evidence="5">
    <location>
        <begin position="99"/>
        <end position="336"/>
    </location>
</feature>
<keyword evidence="3" id="KW-0547">Nucleotide-binding</keyword>
<dbReference type="CDD" id="cd13970">
    <property type="entry name" value="ABC1_ADCK3"/>
    <property type="match status" value="1"/>
</dbReference>
<keyword evidence="2" id="KW-0808">Transferase</keyword>
<reference evidence="6" key="1">
    <citation type="submission" date="2021-04" db="EMBL/GenBank/DDBJ databases">
        <authorList>
            <person name="Yoon J."/>
        </authorList>
    </citation>
    <scope>NUCLEOTIDE SEQUENCE</scope>
    <source>
        <strain evidence="6">KMU-90</strain>
    </source>
</reference>
<dbReference type="PANTHER" id="PTHR43851">
    <property type="match status" value="1"/>
</dbReference>
<dbReference type="PANTHER" id="PTHR43851:SF3">
    <property type="entry name" value="COENZYME Q8"/>
    <property type="match status" value="1"/>
</dbReference>
<dbReference type="RefSeq" id="WP_212538268.1">
    <property type="nucleotide sequence ID" value="NZ_JAGTUU010000009.1"/>
</dbReference>
<evidence type="ECO:0000256" key="4">
    <source>
        <dbReference type="ARBA" id="ARBA00022840"/>
    </source>
</evidence>
<dbReference type="InterPro" id="IPR011009">
    <property type="entry name" value="Kinase-like_dom_sf"/>
</dbReference>
<name>A0A8J8BA90_9RHOB</name>
<dbReference type="GO" id="GO:0005524">
    <property type="term" value="F:ATP binding"/>
    <property type="evidence" value="ECO:0007669"/>
    <property type="project" value="UniProtKB-KW"/>
</dbReference>
<sequence>MSDDWTGDGVAVPSGRWARAARMGGVGAGILGAMASGGAKALLSGTRPDPRALLLTPGNARRLADGLAQMRGAAMKMGQLLSMEAGDVLPPELASVLARLRDDAHVMPPAQLKQVLQAEYGRDFLRRFRRFDPRPVAAASIGQVHRAAAPDGRVLALKVQYPGVRAAIDADVDNLGSLLRVSGLLPKGVPLGPLLDEARRQLHEEADYAREANQLAQFGALIDDPGLTLPGVQRDFCTANILAMDFVESARIETIDEADQATRDAVATRLFALMLREVFDWRRVQTDPNFANYRWQPDSGRVVLLDFGAAREFPQVFVDGLRALLGHALAGDGDAVLGRLQEMRIVPGDAPEGQMRILRGMIALALETFSQDRIDFADTRFLSAMREAGMQLGMQENFRHIPPWDVLYLQRKLAGLVLLATRLRARIAMRDLAVSYANGSSG</sequence>
<dbReference type="Proteomes" id="UP000681356">
    <property type="component" value="Unassembled WGS sequence"/>
</dbReference>
<evidence type="ECO:0000259" key="5">
    <source>
        <dbReference type="Pfam" id="PF03109"/>
    </source>
</evidence>
<dbReference type="InterPro" id="IPR051409">
    <property type="entry name" value="Atypical_kinase_ADCK"/>
</dbReference>
<keyword evidence="4" id="KW-0067">ATP-binding</keyword>
<dbReference type="GO" id="GO:0006744">
    <property type="term" value="P:ubiquinone biosynthetic process"/>
    <property type="evidence" value="ECO:0007669"/>
    <property type="project" value="TreeGrafter"/>
</dbReference>
<protein>
    <submittedName>
        <fullName evidence="6">AarF/ABC1/UbiB kinase family protein</fullName>
    </submittedName>
</protein>
<evidence type="ECO:0000256" key="1">
    <source>
        <dbReference type="ARBA" id="ARBA00009670"/>
    </source>
</evidence>
<gene>
    <name evidence="6" type="ORF">KB874_19640</name>
</gene>
<comment type="similarity">
    <text evidence="1">Belongs to the protein kinase superfamily. ADCK protein kinase family.</text>
</comment>
<evidence type="ECO:0000313" key="7">
    <source>
        <dbReference type="Proteomes" id="UP000681356"/>
    </source>
</evidence>
<dbReference type="AlphaFoldDB" id="A0A8J8BA90"/>
<comment type="caution">
    <text evidence="6">The sequence shown here is derived from an EMBL/GenBank/DDBJ whole genome shotgun (WGS) entry which is preliminary data.</text>
</comment>
<dbReference type="Pfam" id="PF03109">
    <property type="entry name" value="ABC1"/>
    <property type="match status" value="1"/>
</dbReference>
<evidence type="ECO:0000256" key="3">
    <source>
        <dbReference type="ARBA" id="ARBA00022741"/>
    </source>
</evidence>
<accession>A0A8J8BA90</accession>
<proteinExistence type="inferred from homology"/>
<dbReference type="SUPFAM" id="SSF56112">
    <property type="entry name" value="Protein kinase-like (PK-like)"/>
    <property type="match status" value="1"/>
</dbReference>
<evidence type="ECO:0000313" key="6">
    <source>
        <dbReference type="EMBL" id="MBS0126300.1"/>
    </source>
</evidence>
<evidence type="ECO:0000256" key="2">
    <source>
        <dbReference type="ARBA" id="ARBA00022679"/>
    </source>
</evidence>
<dbReference type="InterPro" id="IPR004147">
    <property type="entry name" value="ABC1_dom"/>
</dbReference>
<dbReference type="EMBL" id="JAGTUU010000009">
    <property type="protein sequence ID" value="MBS0126300.1"/>
    <property type="molecule type" value="Genomic_DNA"/>
</dbReference>
<keyword evidence="6" id="KW-0418">Kinase</keyword>
<dbReference type="InterPro" id="IPR034646">
    <property type="entry name" value="ADCK3_dom"/>
</dbReference>
<keyword evidence="7" id="KW-1185">Reference proteome</keyword>